<evidence type="ECO:0000256" key="6">
    <source>
        <dbReference type="ARBA" id="ARBA00023056"/>
    </source>
</evidence>
<feature type="compositionally biased region" description="Basic and acidic residues" evidence="14">
    <location>
        <begin position="723"/>
        <end position="765"/>
    </location>
</feature>
<evidence type="ECO:0000256" key="10">
    <source>
        <dbReference type="ARBA" id="ARBA00038934"/>
    </source>
</evidence>
<protein>
    <recommendedName>
        <fullName evidence="10">glycogenin glucosyltransferase</fullName>
        <ecNumber evidence="10">2.4.1.186</ecNumber>
    </recommendedName>
</protein>
<dbReference type="EC" id="2.4.1.186" evidence="10"/>
<evidence type="ECO:0000256" key="14">
    <source>
        <dbReference type="SAM" id="MobiDB-lite"/>
    </source>
</evidence>
<evidence type="ECO:0000256" key="8">
    <source>
        <dbReference type="ARBA" id="ARBA00023211"/>
    </source>
</evidence>
<dbReference type="CDD" id="cd02537">
    <property type="entry name" value="GT8_Glycogenin"/>
    <property type="match status" value="1"/>
</dbReference>
<feature type="compositionally biased region" description="Basic and acidic residues" evidence="14">
    <location>
        <begin position="635"/>
        <end position="650"/>
    </location>
</feature>
<evidence type="ECO:0000256" key="11">
    <source>
        <dbReference type="ARBA" id="ARBA00050886"/>
    </source>
</evidence>
<evidence type="ECO:0000256" key="4">
    <source>
        <dbReference type="ARBA" id="ARBA00022679"/>
    </source>
</evidence>
<dbReference type="GO" id="GO:0005737">
    <property type="term" value="C:cytoplasm"/>
    <property type="evidence" value="ECO:0007669"/>
    <property type="project" value="UniProtKB-SubCell"/>
</dbReference>
<dbReference type="EMBL" id="GDKW01002978">
    <property type="protein sequence ID" value="JAI53617.1"/>
    <property type="molecule type" value="mRNA"/>
</dbReference>
<feature type="compositionally biased region" description="Basic and acidic residues" evidence="14">
    <location>
        <begin position="851"/>
        <end position="869"/>
    </location>
</feature>
<comment type="catalytic activity">
    <reaction evidence="12">
        <text>L-tyrosyl-[glycogenin] + UDP-alpha-D-glucose = alpha-D-glucosyl-L-tyrosyl-[glycogenin] + UDP + H(+)</text>
        <dbReference type="Rhea" id="RHEA:23360"/>
        <dbReference type="Rhea" id="RHEA-COMP:14604"/>
        <dbReference type="Rhea" id="RHEA-COMP:14605"/>
        <dbReference type="ChEBI" id="CHEBI:15378"/>
        <dbReference type="ChEBI" id="CHEBI:46858"/>
        <dbReference type="ChEBI" id="CHEBI:58223"/>
        <dbReference type="ChEBI" id="CHEBI:58885"/>
        <dbReference type="ChEBI" id="CHEBI:140573"/>
        <dbReference type="EC" id="2.4.1.186"/>
    </reaction>
</comment>
<evidence type="ECO:0000256" key="3">
    <source>
        <dbReference type="ARBA" id="ARBA00022490"/>
    </source>
</evidence>
<organism evidence="15">
    <name type="scientific">Rhodnius neglectus</name>
    <dbReference type="NCBI Taxonomy" id="72488"/>
    <lineage>
        <taxon>Eukaryota</taxon>
        <taxon>Metazoa</taxon>
        <taxon>Ecdysozoa</taxon>
        <taxon>Arthropoda</taxon>
        <taxon>Hexapoda</taxon>
        <taxon>Insecta</taxon>
        <taxon>Pterygota</taxon>
        <taxon>Neoptera</taxon>
        <taxon>Paraneoptera</taxon>
        <taxon>Hemiptera</taxon>
        <taxon>Heteroptera</taxon>
        <taxon>Panheteroptera</taxon>
        <taxon>Cimicomorpha</taxon>
        <taxon>Reduviidae</taxon>
        <taxon>Triatominae</taxon>
        <taxon>Rhodnius</taxon>
    </lineage>
</organism>
<proteinExistence type="evidence at transcript level"/>
<sequence>NTAWVTLATNDTYCLGALVLANSLKRVNTVHQLAVLITPGVSQSMRQQLAKVFNVVKEVDVLDSGDEANLALIARPELGVTFTKLHCWNLTQFSKCVFLDADVLVVQNCDELFEREELSAAPDVGWPDCFNSGVFVFLPSKDTFKALIDCALGRGSFDGGDQGLLNTFFNDWPTKDIKKHLPFIYNMVSTASYSYLPAFKLFGSQVKIVHFIGSNKPWLQSGSAATSSLSGFLETWWNIFNSHVAQALSTDMISNCTFDDVRWHNHSSSMHSPTPVHQLFHDPVRGVHLGQEAPQQEERHQFIDPWEEITVDQMQSTTREHCAQSISEGRYSNYSPQRREDCVVGNSEVSLDTIQRFGEIRLTGEDQSSIGHCTNGQCRNEPVSCTVVSLPSTCLQNISELETGLQSISVQESGLQNMSEQETVNVYCQTQSQEAQINIPNLNNFPKDSPFQFHHQAAQNIPSTSTYSSMCPLSSIQPASLPIDMPSNCPQSCSLQQQQSTSRTGLSQEVGLAGALAGGERSAIEDVWRRQNWEQGVIDYMGRDSFENIWKKISESVGNKASVPGTAPSAPLTEAGEKSVTPPAVPAESKEVPSQQIAKEPTGSAVAPPVKAEQTAEGAPVCAEPPTVDKTTSPTEKKEEAPKTEIEPAKECITSDTAESAKVTSPTSVESAKETAQDLLKTDAPATMAAPGLPSEITPPLVGEPPRTDLPTQLLPAVPELPSEAKTEIHADTKLLQEEKLKAAPSETKEPELKSSADTAGKEVTEAAVAKQEVPKTEASLPTPAEGAKPETTQPGIEVPKDTTSVPSKADIIDAKADEAKMSKPEATSSAAPKTEDVKTLPTEVKPTQEAPKDGSEATEKPSKDDSKQKKNTNRS</sequence>
<feature type="non-terminal residue" evidence="15">
    <location>
        <position position="1"/>
    </location>
</feature>
<comment type="function">
    <text evidence="13">Self-glucosylating initiator of glycogen synthesis. It catalyzes the formation of a short alpha (1,4)-glucosyl chain covalently attached via a glucose 1-O-tyrosyl linkage to internal tyrosine residues and these chains act as primers for the elongation reaction catalyzed by glycogen synthase.</text>
</comment>
<dbReference type="GO" id="GO:0005978">
    <property type="term" value="P:glycogen biosynthetic process"/>
    <property type="evidence" value="ECO:0007669"/>
    <property type="project" value="UniProtKB-KW"/>
</dbReference>
<keyword evidence="3" id="KW-0963">Cytoplasm</keyword>
<dbReference type="FunFam" id="3.90.550.10:FF:000092">
    <property type="entry name" value="Glycogenin 2"/>
    <property type="match status" value="1"/>
</dbReference>
<evidence type="ECO:0000256" key="9">
    <source>
        <dbReference type="ARBA" id="ARBA00038162"/>
    </source>
</evidence>
<dbReference type="SUPFAM" id="SSF53448">
    <property type="entry name" value="Nucleotide-diphospho-sugar transferases"/>
    <property type="match status" value="1"/>
</dbReference>
<feature type="region of interest" description="Disordered" evidence="14">
    <location>
        <begin position="557"/>
        <end position="876"/>
    </location>
</feature>
<dbReference type="AlphaFoldDB" id="A0A0P4VPF0"/>
<keyword evidence="7" id="KW-0325">Glycoprotein</keyword>
<evidence type="ECO:0000256" key="13">
    <source>
        <dbReference type="ARBA" id="ARBA00057883"/>
    </source>
</evidence>
<comment type="subcellular location">
    <subcellularLocation>
        <location evidence="2">Cytoplasm</location>
    </subcellularLocation>
</comment>
<dbReference type="InterPro" id="IPR002495">
    <property type="entry name" value="Glyco_trans_8"/>
</dbReference>
<reference evidence="15" key="1">
    <citation type="journal article" date="2016" name="PLoS Negl. Trop. Dis.">
        <title>A Deep Insight into the Sialome of Rhodnius neglectus, a Vector of Chagas Disease.</title>
        <authorList>
            <person name="Santiago P.B."/>
            <person name="Assumpcao T.C."/>
            <person name="Araujo C.N."/>
            <person name="Bastos I.M."/>
            <person name="Neves D."/>
            <person name="Silva I.G."/>
            <person name="Charneau S."/>
            <person name="Queiroz R.M."/>
            <person name="Raiol T."/>
            <person name="Oliveira J.V."/>
            <person name="Sousa M.V."/>
            <person name="Calvo E."/>
            <person name="Ribeiro J.M."/>
            <person name="Santana J.M."/>
        </authorList>
    </citation>
    <scope>NUCLEOTIDE SEQUENCE</scope>
    <source>
        <tissue evidence="15">Salivary glands</tissue>
    </source>
</reference>
<comment type="catalytic activity">
    <reaction evidence="11">
        <text>[1,4-alpha-D-glucosyl](n)-L-tyrosyl-[glycogenin] + UDP-alpha-D-glucose = [1,4-alpha-D-glucosyl](n+1)-L-tyrosyl-[glycogenin] + UDP + H(+)</text>
        <dbReference type="Rhea" id="RHEA:56560"/>
        <dbReference type="Rhea" id="RHEA-COMP:14606"/>
        <dbReference type="Rhea" id="RHEA-COMP:14607"/>
        <dbReference type="ChEBI" id="CHEBI:15378"/>
        <dbReference type="ChEBI" id="CHEBI:58223"/>
        <dbReference type="ChEBI" id="CHEBI:58885"/>
        <dbReference type="ChEBI" id="CHEBI:140574"/>
        <dbReference type="EC" id="2.4.1.186"/>
    </reaction>
</comment>
<dbReference type="GO" id="GO:0046872">
    <property type="term" value="F:metal ion binding"/>
    <property type="evidence" value="ECO:0007669"/>
    <property type="project" value="UniProtKB-KW"/>
</dbReference>
<keyword evidence="6" id="KW-0320">Glycogen biosynthesis</keyword>
<evidence type="ECO:0000313" key="15">
    <source>
        <dbReference type="EMBL" id="JAI53617.1"/>
    </source>
</evidence>
<evidence type="ECO:0000256" key="2">
    <source>
        <dbReference type="ARBA" id="ARBA00004496"/>
    </source>
</evidence>
<dbReference type="InterPro" id="IPR050587">
    <property type="entry name" value="GNT1/Glycosyltrans_8"/>
</dbReference>
<keyword evidence="5" id="KW-0479">Metal-binding</keyword>
<dbReference type="Pfam" id="PF01501">
    <property type="entry name" value="Glyco_transf_8"/>
    <property type="match status" value="1"/>
</dbReference>
<evidence type="ECO:0000256" key="5">
    <source>
        <dbReference type="ARBA" id="ARBA00022723"/>
    </source>
</evidence>
<accession>A0A0P4VPF0</accession>
<dbReference type="PANTHER" id="PTHR11183">
    <property type="entry name" value="GLYCOGENIN SUBFAMILY MEMBER"/>
    <property type="match status" value="1"/>
</dbReference>
<keyword evidence="4 15" id="KW-0808">Transferase</keyword>
<feature type="compositionally biased region" description="Basic and acidic residues" evidence="14">
    <location>
        <begin position="811"/>
        <end position="824"/>
    </location>
</feature>
<keyword evidence="8" id="KW-0464">Manganese</keyword>
<evidence type="ECO:0000256" key="7">
    <source>
        <dbReference type="ARBA" id="ARBA00023180"/>
    </source>
</evidence>
<comment type="similarity">
    <text evidence="9">Belongs to the glycosyltransferase 8 family. Glycogenin subfamily.</text>
</comment>
<dbReference type="Gene3D" id="3.90.550.10">
    <property type="entry name" value="Spore Coat Polysaccharide Biosynthesis Protein SpsA, Chain A"/>
    <property type="match status" value="1"/>
</dbReference>
<name>A0A0P4VPF0_9HEMI</name>
<dbReference type="GO" id="GO:0008466">
    <property type="term" value="F:glycogenin glucosyltransferase activity"/>
    <property type="evidence" value="ECO:0007669"/>
    <property type="project" value="UniProtKB-EC"/>
</dbReference>
<feature type="compositionally biased region" description="Polar residues" evidence="14">
    <location>
        <begin position="654"/>
        <end position="670"/>
    </location>
</feature>
<comment type="cofactor">
    <cofactor evidence="1">
        <name>Mn(2+)</name>
        <dbReference type="ChEBI" id="CHEBI:29035"/>
    </cofactor>
</comment>
<dbReference type="InterPro" id="IPR029044">
    <property type="entry name" value="Nucleotide-diphossugar_trans"/>
</dbReference>
<evidence type="ECO:0000256" key="12">
    <source>
        <dbReference type="ARBA" id="ARBA00052293"/>
    </source>
</evidence>
<evidence type="ECO:0000256" key="1">
    <source>
        <dbReference type="ARBA" id="ARBA00001936"/>
    </source>
</evidence>